<reference evidence="3" key="1">
    <citation type="journal article" date="2017" name="Genome Biol.">
        <title>Comparative genomics reveals high biological diversity and specific adaptations in the industrially and medically important fungal genus Aspergillus.</title>
        <authorList>
            <person name="de Vries R.P."/>
            <person name="Riley R."/>
            <person name="Wiebenga A."/>
            <person name="Aguilar-Osorio G."/>
            <person name="Amillis S."/>
            <person name="Uchima C.A."/>
            <person name="Anderluh G."/>
            <person name="Asadollahi M."/>
            <person name="Askin M."/>
            <person name="Barry K."/>
            <person name="Battaglia E."/>
            <person name="Bayram O."/>
            <person name="Benocci T."/>
            <person name="Braus-Stromeyer S.A."/>
            <person name="Caldana C."/>
            <person name="Canovas D."/>
            <person name="Cerqueira G.C."/>
            <person name="Chen F."/>
            <person name="Chen W."/>
            <person name="Choi C."/>
            <person name="Clum A."/>
            <person name="Dos Santos R.A."/>
            <person name="Damasio A.R."/>
            <person name="Diallinas G."/>
            <person name="Emri T."/>
            <person name="Fekete E."/>
            <person name="Flipphi M."/>
            <person name="Freyberg S."/>
            <person name="Gallo A."/>
            <person name="Gournas C."/>
            <person name="Habgood R."/>
            <person name="Hainaut M."/>
            <person name="Harispe M.L."/>
            <person name="Henrissat B."/>
            <person name="Hilden K.S."/>
            <person name="Hope R."/>
            <person name="Hossain A."/>
            <person name="Karabika E."/>
            <person name="Karaffa L."/>
            <person name="Karanyi Z."/>
            <person name="Krasevec N."/>
            <person name="Kuo A."/>
            <person name="Kusch H."/>
            <person name="LaButti K."/>
            <person name="Lagendijk E.L."/>
            <person name="Lapidus A."/>
            <person name="Levasseur A."/>
            <person name="Lindquist E."/>
            <person name="Lipzen A."/>
            <person name="Logrieco A.F."/>
            <person name="MacCabe A."/>
            <person name="Maekelae M.R."/>
            <person name="Malavazi I."/>
            <person name="Melin P."/>
            <person name="Meyer V."/>
            <person name="Mielnichuk N."/>
            <person name="Miskei M."/>
            <person name="Molnar A.P."/>
            <person name="Mule G."/>
            <person name="Ngan C.Y."/>
            <person name="Orejas M."/>
            <person name="Orosz E."/>
            <person name="Ouedraogo J.P."/>
            <person name="Overkamp K.M."/>
            <person name="Park H.-S."/>
            <person name="Perrone G."/>
            <person name="Piumi F."/>
            <person name="Punt P.J."/>
            <person name="Ram A.F."/>
            <person name="Ramon A."/>
            <person name="Rauscher S."/>
            <person name="Record E."/>
            <person name="Riano-Pachon D.M."/>
            <person name="Robert V."/>
            <person name="Roehrig J."/>
            <person name="Ruller R."/>
            <person name="Salamov A."/>
            <person name="Salih N.S."/>
            <person name="Samson R.A."/>
            <person name="Sandor E."/>
            <person name="Sanguinetti M."/>
            <person name="Schuetze T."/>
            <person name="Sepcic K."/>
            <person name="Shelest E."/>
            <person name="Sherlock G."/>
            <person name="Sophianopoulou V."/>
            <person name="Squina F.M."/>
            <person name="Sun H."/>
            <person name="Susca A."/>
            <person name="Todd R.B."/>
            <person name="Tsang A."/>
            <person name="Unkles S.E."/>
            <person name="van de Wiele N."/>
            <person name="van Rossen-Uffink D."/>
            <person name="Oliveira J.V."/>
            <person name="Vesth T.C."/>
            <person name="Visser J."/>
            <person name="Yu J.-H."/>
            <person name="Zhou M."/>
            <person name="Andersen M.R."/>
            <person name="Archer D.B."/>
            <person name="Baker S.E."/>
            <person name="Benoit I."/>
            <person name="Brakhage A.A."/>
            <person name="Braus G.H."/>
            <person name="Fischer R."/>
            <person name="Frisvad J.C."/>
            <person name="Goldman G.H."/>
            <person name="Houbraken J."/>
            <person name="Oakley B."/>
            <person name="Pocsi I."/>
            <person name="Scazzocchio C."/>
            <person name="Seiboth B."/>
            <person name="vanKuyk P.A."/>
            <person name="Wortman J."/>
            <person name="Dyer P.S."/>
            <person name="Grigoriev I.V."/>
        </authorList>
    </citation>
    <scope>NUCLEOTIDE SEQUENCE [LARGE SCALE GENOMIC DNA]</scope>
    <source>
        <strain evidence="3">DTO 134E9</strain>
    </source>
</reference>
<organism evidence="2 3">
    <name type="scientific">Aspergillus wentii DTO 134E9</name>
    <dbReference type="NCBI Taxonomy" id="1073089"/>
    <lineage>
        <taxon>Eukaryota</taxon>
        <taxon>Fungi</taxon>
        <taxon>Dikarya</taxon>
        <taxon>Ascomycota</taxon>
        <taxon>Pezizomycotina</taxon>
        <taxon>Eurotiomycetes</taxon>
        <taxon>Eurotiomycetidae</taxon>
        <taxon>Eurotiales</taxon>
        <taxon>Aspergillaceae</taxon>
        <taxon>Aspergillus</taxon>
        <taxon>Aspergillus subgen. Cremei</taxon>
    </lineage>
</organism>
<dbReference type="RefSeq" id="XP_040685972.1">
    <property type="nucleotide sequence ID" value="XM_040838815.1"/>
</dbReference>
<keyword evidence="1" id="KW-0812">Transmembrane</keyword>
<proteinExistence type="predicted"/>
<keyword evidence="1" id="KW-1133">Transmembrane helix</keyword>
<feature type="transmembrane region" description="Helical" evidence="1">
    <location>
        <begin position="50"/>
        <end position="75"/>
    </location>
</feature>
<keyword evidence="1" id="KW-0472">Membrane</keyword>
<gene>
    <name evidence="2" type="ORF">ASPWEDRAFT_657101</name>
</gene>
<dbReference type="EMBL" id="KV878215">
    <property type="protein sequence ID" value="OJJ32295.1"/>
    <property type="molecule type" value="Genomic_DNA"/>
</dbReference>
<dbReference type="Proteomes" id="UP000184383">
    <property type="component" value="Unassembled WGS sequence"/>
</dbReference>
<keyword evidence="3" id="KW-1185">Reference proteome</keyword>
<dbReference type="AlphaFoldDB" id="A0A1L9RBJ4"/>
<sequence length="129" mass="14080">MLYTILLSTLLLHCSSWINSGIRFSSRFSIVREIESLHNMVSSNNHSFTILGFFLVLVILVLAVLILIVLVLVFAHQVTENRQTRRLGQAGDTTGVGESFKGSTALELTGSVLVGLCVCVCLIDTIISI</sequence>
<evidence type="ECO:0000256" key="1">
    <source>
        <dbReference type="SAM" id="Phobius"/>
    </source>
</evidence>
<dbReference type="VEuPathDB" id="FungiDB:ASPWEDRAFT_657101"/>
<dbReference type="GeneID" id="63754663"/>
<evidence type="ECO:0000313" key="3">
    <source>
        <dbReference type="Proteomes" id="UP000184383"/>
    </source>
</evidence>
<evidence type="ECO:0000313" key="2">
    <source>
        <dbReference type="EMBL" id="OJJ32295.1"/>
    </source>
</evidence>
<accession>A0A1L9RBJ4</accession>
<protein>
    <submittedName>
        <fullName evidence="2">Uncharacterized protein</fullName>
    </submittedName>
</protein>
<name>A0A1L9RBJ4_ASPWE</name>